<dbReference type="EC" id="3.4.16.4" evidence="1"/>
<evidence type="ECO:0000313" key="2">
    <source>
        <dbReference type="Proteomes" id="UP001364695"/>
    </source>
</evidence>
<name>A0ACC6P322_9BURK</name>
<keyword evidence="1" id="KW-0645">Protease</keyword>
<dbReference type="EMBL" id="JAWDIE010000013">
    <property type="protein sequence ID" value="MEJ7138640.1"/>
    <property type="molecule type" value="Genomic_DNA"/>
</dbReference>
<keyword evidence="1" id="KW-0121">Carboxypeptidase</keyword>
<organism evidence="1 2">
    <name type="scientific">Amphibiibacter pelophylacis</name>
    <dbReference type="NCBI Taxonomy" id="1799477"/>
    <lineage>
        <taxon>Bacteria</taxon>
        <taxon>Pseudomonadati</taxon>
        <taxon>Pseudomonadota</taxon>
        <taxon>Betaproteobacteria</taxon>
        <taxon>Burkholderiales</taxon>
        <taxon>Sphaerotilaceae</taxon>
        <taxon>Amphibiibacter</taxon>
    </lineage>
</organism>
<accession>A0ACC6P322</accession>
<proteinExistence type="predicted"/>
<sequence length="599" mass="62322">MTDFLFPCALSRFFFSPARRSVSSAVLAGVVLGALLAAQPLALAAPALPANPATNPEPAASDAARAELTDIFRRLAQAGISADSVSWAVLRLDGTPGGHAVSIYRSDQPVMLASTTKLVTTLAANELLGPRFAWRTQAVLEGTLSGGVLSGDLRLIGGGDASLTYERLRQWFVQLQKRGLKRITGQIILDDRAFAITPADMAATPGPSSNSPLHTWPDAYIVNTSAYQLSRAAPTAAPAAGAAVGAVAGSVASAPRSDGAIADAAIARALKAPAAPAAPAQLARPAPEWQFSPALPDVPLTIASDSRCSPRAQWLPQDAPHPTGVLLMGLGGKNCVDKPRTVVLRPSPLSSAGLTRAAWEAAGGELDGHVVWATPAPPPKPVKGRKAQRVRPPKAWATLASEPLPQLIRHTNKTSDNLYARHLLLSLAPGFPAQPARLAAARQRVQDWLIRQGLAKNAIALDNGSGLARSEQARVQDLARFVALQWAKPAQQKLILQTLPVAGEDGTLARYFKGSSAQGIAHLKTGTLNGVRALAGVVTPKNGLPVALSVVVVSPNAHRAMPALQRWVEWVARYASQAPAPPAVATPPAAPAAPAASAP</sequence>
<keyword evidence="1" id="KW-0378">Hydrolase</keyword>
<keyword evidence="2" id="KW-1185">Reference proteome</keyword>
<gene>
    <name evidence="1" type="ORF">RV045_09410</name>
</gene>
<protein>
    <submittedName>
        <fullName evidence="1">D-alanyl-D-alanine carboxypeptidase</fullName>
        <ecNumber evidence="1">3.4.16.4</ecNumber>
    </submittedName>
</protein>
<evidence type="ECO:0000313" key="1">
    <source>
        <dbReference type="EMBL" id="MEJ7138640.1"/>
    </source>
</evidence>
<dbReference type="Proteomes" id="UP001364695">
    <property type="component" value="Unassembled WGS sequence"/>
</dbReference>
<reference evidence="1" key="1">
    <citation type="submission" date="2023-10" db="EMBL/GenBank/DDBJ databases">
        <title>Amphibacter perezi, gen. nov., sp. nov. a novel taxa of the family Comamonadaceae, class Betaproteobacteria isolated from the skin microbiota of Pelophylax perezi from different populations.</title>
        <authorList>
            <person name="Costa S."/>
            <person name="Proenca D.N."/>
            <person name="Lopes I."/>
            <person name="Morais P.V."/>
        </authorList>
    </citation>
    <scope>NUCLEOTIDE SEQUENCE</scope>
    <source>
        <strain evidence="1">SL12-8</strain>
    </source>
</reference>
<comment type="caution">
    <text evidence="1">The sequence shown here is derived from an EMBL/GenBank/DDBJ whole genome shotgun (WGS) entry which is preliminary data.</text>
</comment>